<dbReference type="GO" id="GO:0030674">
    <property type="term" value="F:protein-macromolecule adaptor activity"/>
    <property type="evidence" value="ECO:0007669"/>
    <property type="project" value="TreeGrafter"/>
</dbReference>
<dbReference type="GO" id="GO:0005681">
    <property type="term" value="C:spliceosomal complex"/>
    <property type="evidence" value="ECO:0007669"/>
    <property type="project" value="InterPro"/>
</dbReference>
<dbReference type="SUPFAM" id="SSF50182">
    <property type="entry name" value="Sm-like ribonucleoproteins"/>
    <property type="match status" value="1"/>
</dbReference>
<dbReference type="GO" id="GO:0003723">
    <property type="term" value="F:RNA binding"/>
    <property type="evidence" value="ECO:0007669"/>
    <property type="project" value="InterPro"/>
</dbReference>
<keyword evidence="6" id="KW-0539">Nucleus</keyword>
<comment type="subcellular location">
    <subcellularLocation>
        <location evidence="2">Cytoplasm</location>
        <location evidence="2">Cytosol</location>
    </subcellularLocation>
    <subcellularLocation>
        <location evidence="1">Nucleus</location>
    </subcellularLocation>
</comment>
<gene>
    <name evidence="9" type="ORF">GRF29_8g297332</name>
</gene>
<evidence type="ECO:0000256" key="1">
    <source>
        <dbReference type="ARBA" id="ARBA00004123"/>
    </source>
</evidence>
<protein>
    <recommendedName>
        <fullName evidence="8">Sm domain-containing protein</fullName>
    </recommendedName>
</protein>
<dbReference type="AlphaFoldDB" id="A0AAN6RK65"/>
<dbReference type="InterPro" id="IPR034099">
    <property type="entry name" value="SmD3"/>
</dbReference>
<keyword evidence="4" id="KW-0507">mRNA processing</keyword>
<sequence length="375" mass="41932">MTSTIGIPIKLLNEAAGHIVTLEITSGEVYRGKLIEAEDNMNVQLKDITVTARDGRVSHLEQVYIRGSHVRYFIVPDMLRRAPPKLRIHHLLSRQHPAMEIHNPRRILAVGAPGSGVLSLLKDLTGSAPDLITDTTAGLSHEWHLETKYYTTKLPIWIDEIPNVSEWRSEFSKPEAKEVISVVGAWIYCFKKPVTEAELATIKDTMQAVAKVIESACGYGDDQVRLAVAMPQSTTPYLEKSAEDWDDLCMEYGFEFVDSEAKGKNQFGEEMGLKRVEDAIKAQEWDGGGDDDFGFDDEEFGEGLDEEEREMGMELFGMKSAVNGGGDEKEEEAQVEELEGLMRRMVAIKETSEGMSEAERKRFAAKAVNDLMKDL</sequence>
<organism evidence="9 10">
    <name type="scientific">Pseudopithomyces chartarum</name>
    <dbReference type="NCBI Taxonomy" id="1892770"/>
    <lineage>
        <taxon>Eukaryota</taxon>
        <taxon>Fungi</taxon>
        <taxon>Dikarya</taxon>
        <taxon>Ascomycota</taxon>
        <taxon>Pezizomycotina</taxon>
        <taxon>Dothideomycetes</taxon>
        <taxon>Pleosporomycetidae</taxon>
        <taxon>Pleosporales</taxon>
        <taxon>Massarineae</taxon>
        <taxon>Didymosphaeriaceae</taxon>
        <taxon>Pseudopithomyces</taxon>
    </lineage>
</organism>
<dbReference type="GO" id="GO:0000387">
    <property type="term" value="P:spliceosomal snRNP assembly"/>
    <property type="evidence" value="ECO:0007669"/>
    <property type="project" value="InterPro"/>
</dbReference>
<evidence type="ECO:0000256" key="2">
    <source>
        <dbReference type="ARBA" id="ARBA00004514"/>
    </source>
</evidence>
<dbReference type="CDD" id="cd01721">
    <property type="entry name" value="Sm_D3"/>
    <property type="match status" value="1"/>
</dbReference>
<comment type="caution">
    <text evidence="9">The sequence shown here is derived from an EMBL/GenBank/DDBJ whole genome shotgun (WGS) entry which is preliminary data.</text>
</comment>
<dbReference type="EMBL" id="WVTA01000002">
    <property type="protein sequence ID" value="KAK3215528.1"/>
    <property type="molecule type" value="Genomic_DNA"/>
</dbReference>
<keyword evidence="5" id="KW-0508">mRNA splicing</keyword>
<dbReference type="PANTHER" id="PTHR28043:SF1">
    <property type="entry name" value="INCREASED RECOMBINATION CENTERS PROTEIN 6"/>
    <property type="match status" value="1"/>
</dbReference>
<dbReference type="Gene3D" id="2.30.30.100">
    <property type="match status" value="1"/>
</dbReference>
<dbReference type="Proteomes" id="UP001280581">
    <property type="component" value="Unassembled WGS sequence"/>
</dbReference>
<evidence type="ECO:0000256" key="7">
    <source>
        <dbReference type="ARBA" id="ARBA00023274"/>
    </source>
</evidence>
<reference evidence="9 10" key="1">
    <citation type="submission" date="2021-02" db="EMBL/GenBank/DDBJ databases">
        <title>Genome assembly of Pseudopithomyces chartarum.</title>
        <authorList>
            <person name="Jauregui R."/>
            <person name="Singh J."/>
            <person name="Voisey C."/>
        </authorList>
    </citation>
    <scope>NUCLEOTIDE SEQUENCE [LARGE SCALE GENOMIC DNA]</scope>
    <source>
        <strain evidence="9 10">AGR01</strain>
    </source>
</reference>
<dbReference type="GO" id="GO:0005685">
    <property type="term" value="C:U1 snRNP"/>
    <property type="evidence" value="ECO:0007669"/>
    <property type="project" value="UniProtKB-ARBA"/>
</dbReference>
<dbReference type="InterPro" id="IPR034627">
    <property type="entry name" value="Irc6"/>
</dbReference>
<accession>A0AAN6RK65</accession>
<dbReference type="Pfam" id="PF01423">
    <property type="entry name" value="LSM"/>
    <property type="match status" value="1"/>
</dbReference>
<dbReference type="InterPro" id="IPR001163">
    <property type="entry name" value="Sm_dom_euk/arc"/>
</dbReference>
<proteinExistence type="inferred from homology"/>
<evidence type="ECO:0000259" key="8">
    <source>
        <dbReference type="PROSITE" id="PS52002"/>
    </source>
</evidence>
<dbReference type="Pfam" id="PF10199">
    <property type="entry name" value="Adaptin_binding"/>
    <property type="match status" value="1"/>
</dbReference>
<dbReference type="GO" id="GO:0005829">
    <property type="term" value="C:cytosol"/>
    <property type="evidence" value="ECO:0007669"/>
    <property type="project" value="UniProtKB-SubCell"/>
</dbReference>
<evidence type="ECO:0000313" key="10">
    <source>
        <dbReference type="Proteomes" id="UP001280581"/>
    </source>
</evidence>
<dbReference type="SMART" id="SM00651">
    <property type="entry name" value="Sm"/>
    <property type="match status" value="1"/>
</dbReference>
<evidence type="ECO:0000256" key="4">
    <source>
        <dbReference type="ARBA" id="ARBA00022664"/>
    </source>
</evidence>
<dbReference type="FunFam" id="2.30.30.100:FF:000002">
    <property type="entry name" value="Small nuclear ribonucleoprotein Sm D3"/>
    <property type="match status" value="1"/>
</dbReference>
<feature type="domain" description="Sm" evidence="8">
    <location>
        <begin position="7"/>
        <end position="79"/>
    </location>
</feature>
<dbReference type="Gene3D" id="3.40.50.11960">
    <property type="match status" value="1"/>
</dbReference>
<dbReference type="GO" id="GO:0016192">
    <property type="term" value="P:vesicle-mediated transport"/>
    <property type="evidence" value="ECO:0007669"/>
    <property type="project" value="InterPro"/>
</dbReference>
<comment type="similarity">
    <text evidence="3">Belongs to the snRNP core protein family.</text>
</comment>
<dbReference type="InterPro" id="IPR047575">
    <property type="entry name" value="Sm"/>
</dbReference>
<dbReference type="PANTHER" id="PTHR28043">
    <property type="entry name" value="INCREASED RECOMBINATION CENTERS PROTEIN 6"/>
    <property type="match status" value="1"/>
</dbReference>
<dbReference type="InterPro" id="IPR010920">
    <property type="entry name" value="LSM_dom_sf"/>
</dbReference>
<name>A0AAN6RK65_9PLEO</name>
<evidence type="ECO:0000256" key="3">
    <source>
        <dbReference type="ARBA" id="ARBA00008146"/>
    </source>
</evidence>
<evidence type="ECO:0000313" key="9">
    <source>
        <dbReference type="EMBL" id="KAK3215528.1"/>
    </source>
</evidence>
<dbReference type="PROSITE" id="PS52002">
    <property type="entry name" value="SM"/>
    <property type="match status" value="1"/>
</dbReference>
<keyword evidence="7" id="KW-0687">Ribonucleoprotein</keyword>
<evidence type="ECO:0000256" key="5">
    <source>
        <dbReference type="ARBA" id="ARBA00023187"/>
    </source>
</evidence>
<evidence type="ECO:0000256" key="6">
    <source>
        <dbReference type="ARBA" id="ARBA00023242"/>
    </source>
</evidence>
<keyword evidence="10" id="KW-1185">Reference proteome</keyword>